<name>A0AAV6UKK9_9ARAC</name>
<gene>
    <name evidence="1" type="ORF">JTE90_013214</name>
</gene>
<accession>A0AAV6UKK9</accession>
<organism evidence="1 2">
    <name type="scientific">Oedothorax gibbosus</name>
    <dbReference type="NCBI Taxonomy" id="931172"/>
    <lineage>
        <taxon>Eukaryota</taxon>
        <taxon>Metazoa</taxon>
        <taxon>Ecdysozoa</taxon>
        <taxon>Arthropoda</taxon>
        <taxon>Chelicerata</taxon>
        <taxon>Arachnida</taxon>
        <taxon>Araneae</taxon>
        <taxon>Araneomorphae</taxon>
        <taxon>Entelegynae</taxon>
        <taxon>Araneoidea</taxon>
        <taxon>Linyphiidae</taxon>
        <taxon>Erigoninae</taxon>
        <taxon>Oedothorax</taxon>
    </lineage>
</organism>
<evidence type="ECO:0000313" key="1">
    <source>
        <dbReference type="EMBL" id="KAG8184239.1"/>
    </source>
</evidence>
<keyword evidence="2" id="KW-1185">Reference proteome</keyword>
<sequence length="73" mass="8203">MMPSRIRWDCSIFQEKRCSATVKAHEHVLAWFGGGGLSWREEGEDPRHRKTSVPTKSSTLMVATGGQDGQWVT</sequence>
<reference evidence="1 2" key="1">
    <citation type="journal article" date="2022" name="Nat. Ecol. Evol.">
        <title>A masculinizing supergene underlies an exaggerated male reproductive morph in a spider.</title>
        <authorList>
            <person name="Hendrickx F."/>
            <person name="De Corte Z."/>
            <person name="Sonet G."/>
            <person name="Van Belleghem S.M."/>
            <person name="Kostlbacher S."/>
            <person name="Vangestel C."/>
        </authorList>
    </citation>
    <scope>NUCLEOTIDE SEQUENCE [LARGE SCALE GENOMIC DNA]</scope>
    <source>
        <strain evidence="1">W744_W776</strain>
    </source>
</reference>
<dbReference type="Proteomes" id="UP000827092">
    <property type="component" value="Unassembled WGS sequence"/>
</dbReference>
<dbReference type="AlphaFoldDB" id="A0AAV6UKK9"/>
<proteinExistence type="predicted"/>
<dbReference type="EMBL" id="JAFNEN010000382">
    <property type="protein sequence ID" value="KAG8184239.1"/>
    <property type="molecule type" value="Genomic_DNA"/>
</dbReference>
<comment type="caution">
    <text evidence="1">The sequence shown here is derived from an EMBL/GenBank/DDBJ whole genome shotgun (WGS) entry which is preliminary data.</text>
</comment>
<protein>
    <submittedName>
        <fullName evidence="1">Uncharacterized protein</fullName>
    </submittedName>
</protein>
<evidence type="ECO:0000313" key="2">
    <source>
        <dbReference type="Proteomes" id="UP000827092"/>
    </source>
</evidence>